<dbReference type="AlphaFoldDB" id="A0A7X5UYD0"/>
<dbReference type="Proteomes" id="UP000564677">
    <property type="component" value="Unassembled WGS sequence"/>
</dbReference>
<protein>
    <recommendedName>
        <fullName evidence="3">histidine kinase</fullName>
        <ecNumber evidence="3">2.7.13.3</ecNumber>
    </recommendedName>
</protein>
<dbReference type="PROSITE" id="PS50109">
    <property type="entry name" value="HIS_KIN"/>
    <property type="match status" value="1"/>
</dbReference>
<dbReference type="RefSeq" id="WP_208413431.1">
    <property type="nucleotide sequence ID" value="NZ_JAASQV010000001.1"/>
</dbReference>
<evidence type="ECO:0000256" key="2">
    <source>
        <dbReference type="ARBA" id="ARBA00004651"/>
    </source>
</evidence>
<evidence type="ECO:0000313" key="14">
    <source>
        <dbReference type="EMBL" id="NIJ64476.1"/>
    </source>
</evidence>
<dbReference type="PANTHER" id="PTHR44936">
    <property type="entry name" value="SENSOR PROTEIN CREC"/>
    <property type="match status" value="1"/>
</dbReference>
<dbReference type="GO" id="GO:0005524">
    <property type="term" value="F:ATP binding"/>
    <property type="evidence" value="ECO:0007669"/>
    <property type="project" value="UniProtKB-KW"/>
</dbReference>
<keyword evidence="8 14" id="KW-0418">Kinase</keyword>
<feature type="domain" description="HAMP" evidence="13">
    <location>
        <begin position="212"/>
        <end position="264"/>
    </location>
</feature>
<evidence type="ECO:0000259" key="13">
    <source>
        <dbReference type="PROSITE" id="PS50885"/>
    </source>
</evidence>
<dbReference type="SMART" id="SM00387">
    <property type="entry name" value="HATPase_c"/>
    <property type="match status" value="1"/>
</dbReference>
<organism evidence="14 15">
    <name type="scientific">Sphingomonas leidyi</name>
    <dbReference type="NCBI Taxonomy" id="68569"/>
    <lineage>
        <taxon>Bacteria</taxon>
        <taxon>Pseudomonadati</taxon>
        <taxon>Pseudomonadota</taxon>
        <taxon>Alphaproteobacteria</taxon>
        <taxon>Sphingomonadales</taxon>
        <taxon>Sphingomonadaceae</taxon>
        <taxon>Sphingomonas</taxon>
    </lineage>
</organism>
<dbReference type="Gene3D" id="1.10.287.130">
    <property type="match status" value="1"/>
</dbReference>
<dbReference type="Gene3D" id="3.30.565.10">
    <property type="entry name" value="Histidine kinase-like ATPase, C-terminal domain"/>
    <property type="match status" value="1"/>
</dbReference>
<evidence type="ECO:0000256" key="7">
    <source>
        <dbReference type="ARBA" id="ARBA00022741"/>
    </source>
</evidence>
<feature type="region of interest" description="Disordered" evidence="10">
    <location>
        <begin position="63"/>
        <end position="95"/>
    </location>
</feature>
<dbReference type="GO" id="GO:0000155">
    <property type="term" value="F:phosphorelay sensor kinase activity"/>
    <property type="evidence" value="ECO:0007669"/>
    <property type="project" value="InterPro"/>
</dbReference>
<comment type="subcellular location">
    <subcellularLocation>
        <location evidence="2">Cell membrane</location>
        <topology evidence="2">Multi-pass membrane protein</topology>
    </subcellularLocation>
</comment>
<feature type="transmembrane region" description="Helical" evidence="11">
    <location>
        <begin position="187"/>
        <end position="210"/>
    </location>
</feature>
<dbReference type="Pfam" id="PF02518">
    <property type="entry name" value="HATPase_c"/>
    <property type="match status" value="1"/>
</dbReference>
<feature type="domain" description="Histidine kinase" evidence="12">
    <location>
        <begin position="272"/>
        <end position="470"/>
    </location>
</feature>
<dbReference type="SUPFAM" id="SSF47384">
    <property type="entry name" value="Homodimeric domain of signal transducing histidine kinase"/>
    <property type="match status" value="1"/>
</dbReference>
<dbReference type="Pfam" id="PF00672">
    <property type="entry name" value="HAMP"/>
    <property type="match status" value="1"/>
</dbReference>
<keyword evidence="9" id="KW-0067">ATP-binding</keyword>
<gene>
    <name evidence="14" type="ORF">FHR20_001407</name>
</gene>
<dbReference type="InterPro" id="IPR005467">
    <property type="entry name" value="His_kinase_dom"/>
</dbReference>
<feature type="compositionally biased region" description="Basic and acidic residues" evidence="10">
    <location>
        <begin position="76"/>
        <end position="95"/>
    </location>
</feature>
<keyword evidence="11" id="KW-0812">Transmembrane</keyword>
<evidence type="ECO:0000256" key="5">
    <source>
        <dbReference type="ARBA" id="ARBA00022553"/>
    </source>
</evidence>
<evidence type="ECO:0000256" key="8">
    <source>
        <dbReference type="ARBA" id="ARBA00022777"/>
    </source>
</evidence>
<dbReference type="InterPro" id="IPR050980">
    <property type="entry name" value="2C_sensor_his_kinase"/>
</dbReference>
<dbReference type="PANTHER" id="PTHR44936:SF10">
    <property type="entry name" value="SENSOR PROTEIN RSTB"/>
    <property type="match status" value="1"/>
</dbReference>
<dbReference type="InterPro" id="IPR003661">
    <property type="entry name" value="HisK_dim/P_dom"/>
</dbReference>
<dbReference type="GO" id="GO:0005886">
    <property type="term" value="C:plasma membrane"/>
    <property type="evidence" value="ECO:0007669"/>
    <property type="project" value="UniProtKB-SubCell"/>
</dbReference>
<dbReference type="InterPro" id="IPR004358">
    <property type="entry name" value="Sig_transdc_His_kin-like_C"/>
</dbReference>
<keyword evidence="4" id="KW-1003">Cell membrane</keyword>
<evidence type="ECO:0000256" key="3">
    <source>
        <dbReference type="ARBA" id="ARBA00012438"/>
    </source>
</evidence>
<accession>A0A7X5UYD0</accession>
<feature type="transmembrane region" description="Helical" evidence="11">
    <location>
        <begin position="16"/>
        <end position="36"/>
    </location>
</feature>
<keyword evidence="15" id="KW-1185">Reference proteome</keyword>
<keyword evidence="11" id="KW-1133">Transmembrane helix</keyword>
<keyword evidence="5" id="KW-0597">Phosphoprotein</keyword>
<dbReference type="EMBL" id="JAASQV010000001">
    <property type="protein sequence ID" value="NIJ64476.1"/>
    <property type="molecule type" value="Genomic_DNA"/>
</dbReference>
<keyword evidence="7" id="KW-0547">Nucleotide-binding</keyword>
<evidence type="ECO:0000256" key="10">
    <source>
        <dbReference type="SAM" id="MobiDB-lite"/>
    </source>
</evidence>
<dbReference type="Pfam" id="PF00512">
    <property type="entry name" value="HisKA"/>
    <property type="match status" value="1"/>
</dbReference>
<dbReference type="CDD" id="cd00082">
    <property type="entry name" value="HisKA"/>
    <property type="match status" value="1"/>
</dbReference>
<dbReference type="InterPro" id="IPR003660">
    <property type="entry name" value="HAMP_dom"/>
</dbReference>
<keyword evidence="11" id="KW-0472">Membrane</keyword>
<dbReference type="EC" id="2.7.13.3" evidence="3"/>
<dbReference type="PROSITE" id="PS50885">
    <property type="entry name" value="HAMP"/>
    <property type="match status" value="1"/>
</dbReference>
<name>A0A7X5UYD0_9SPHN</name>
<sequence length="470" mass="51604">MIGRIRLFPRSLPGQIALLVAVALFVAQAINFGFLVRERQNARFAQVIVPTVTRLIDAAERLGAPVNPRPDAPGMADRRGGHDGHEGRRQLRGRVDFGPANPIPAELTRRSDIERDFRRGLTDGGVAVGQVIAVVRPIDGSRPLLKRMDPARAERLRRMGAELMVAVELPGRGWLSLSSAWPRSERALIWQLLAQTLILYIVVLLPVLWAGHRIARPLRKLATAARDFHPGDGARPVEESGPSDVRAVIAAYNALSTRVTGMLDEKDRMLGAIGHDLRTPLAALRVRIESVEDEDDRARMADTIDEMNRTLDDILSLARLGRPSEPPTDVDLSALIDAVVEDFRDLGRDVTFEEAPRLRMHLRPALMRRAVRNLIENAVKYGGGAEVHLRPGDQRVAIEVCDRGPGIPPEKLEKVFDPFTRLEESRNRETGGAGLGLALARAIVRDASGEISLANREGGGLVATITLPRS</sequence>
<reference evidence="14 15" key="1">
    <citation type="submission" date="2020-03" db="EMBL/GenBank/DDBJ databases">
        <title>Genomic Encyclopedia of Type Strains, Phase IV (KMG-IV): sequencing the most valuable type-strain genomes for metagenomic binning, comparative biology and taxonomic classification.</title>
        <authorList>
            <person name="Goeker M."/>
        </authorList>
    </citation>
    <scope>NUCLEOTIDE SEQUENCE [LARGE SCALE GENOMIC DNA]</scope>
    <source>
        <strain evidence="14 15">DSM 4733</strain>
    </source>
</reference>
<evidence type="ECO:0000256" key="4">
    <source>
        <dbReference type="ARBA" id="ARBA00022475"/>
    </source>
</evidence>
<evidence type="ECO:0000259" key="12">
    <source>
        <dbReference type="PROSITE" id="PS50109"/>
    </source>
</evidence>
<dbReference type="SUPFAM" id="SSF55874">
    <property type="entry name" value="ATPase domain of HSP90 chaperone/DNA topoisomerase II/histidine kinase"/>
    <property type="match status" value="1"/>
</dbReference>
<evidence type="ECO:0000313" key="15">
    <source>
        <dbReference type="Proteomes" id="UP000564677"/>
    </source>
</evidence>
<comment type="caution">
    <text evidence="14">The sequence shown here is derived from an EMBL/GenBank/DDBJ whole genome shotgun (WGS) entry which is preliminary data.</text>
</comment>
<dbReference type="InterPro" id="IPR036890">
    <property type="entry name" value="HATPase_C_sf"/>
</dbReference>
<evidence type="ECO:0000256" key="9">
    <source>
        <dbReference type="ARBA" id="ARBA00022840"/>
    </source>
</evidence>
<comment type="catalytic activity">
    <reaction evidence="1">
        <text>ATP + protein L-histidine = ADP + protein N-phospho-L-histidine.</text>
        <dbReference type="EC" id="2.7.13.3"/>
    </reaction>
</comment>
<evidence type="ECO:0000256" key="11">
    <source>
        <dbReference type="SAM" id="Phobius"/>
    </source>
</evidence>
<evidence type="ECO:0000256" key="1">
    <source>
        <dbReference type="ARBA" id="ARBA00000085"/>
    </source>
</evidence>
<proteinExistence type="predicted"/>
<keyword evidence="6" id="KW-0808">Transferase</keyword>
<dbReference type="SMART" id="SM00388">
    <property type="entry name" value="HisKA"/>
    <property type="match status" value="1"/>
</dbReference>
<evidence type="ECO:0000256" key="6">
    <source>
        <dbReference type="ARBA" id="ARBA00022679"/>
    </source>
</evidence>
<dbReference type="PRINTS" id="PR00344">
    <property type="entry name" value="BCTRLSENSOR"/>
</dbReference>
<dbReference type="SMART" id="SM00304">
    <property type="entry name" value="HAMP"/>
    <property type="match status" value="1"/>
</dbReference>
<dbReference type="InterPro" id="IPR036097">
    <property type="entry name" value="HisK_dim/P_sf"/>
</dbReference>
<dbReference type="InterPro" id="IPR003594">
    <property type="entry name" value="HATPase_dom"/>
</dbReference>